<reference evidence="9" key="1">
    <citation type="submission" date="2020-07" db="EMBL/GenBank/DDBJ databases">
        <title>Vallitalea pronyensis genome.</title>
        <authorList>
            <person name="Postec A."/>
        </authorList>
    </citation>
    <scope>NUCLEOTIDE SEQUENCE</scope>
    <source>
        <strain evidence="9">FatNI3</strain>
    </source>
</reference>
<dbReference type="Proteomes" id="UP000683246">
    <property type="component" value="Chromosome"/>
</dbReference>
<keyword evidence="3" id="KW-1003">Cell membrane</keyword>
<evidence type="ECO:0000256" key="6">
    <source>
        <dbReference type="ARBA" id="ARBA00022989"/>
    </source>
</evidence>
<dbReference type="RefSeq" id="WP_212696143.1">
    <property type="nucleotide sequence ID" value="NZ_CP058649.1"/>
</dbReference>
<keyword evidence="2" id="KW-0813">Transport</keyword>
<dbReference type="GO" id="GO:0005886">
    <property type="term" value="C:plasma membrane"/>
    <property type="evidence" value="ECO:0007669"/>
    <property type="project" value="UniProtKB-SubCell"/>
</dbReference>
<evidence type="ECO:0000313" key="9">
    <source>
        <dbReference type="EMBL" id="QUI25438.1"/>
    </source>
</evidence>
<dbReference type="CDD" id="cd06579">
    <property type="entry name" value="TM_PBP1_transp_AraH_like"/>
    <property type="match status" value="1"/>
</dbReference>
<feature type="transmembrane region" description="Helical" evidence="8">
    <location>
        <begin position="208"/>
        <end position="228"/>
    </location>
</feature>
<evidence type="ECO:0000256" key="2">
    <source>
        <dbReference type="ARBA" id="ARBA00022448"/>
    </source>
</evidence>
<protein>
    <submittedName>
        <fullName evidence="9">ABC transporter permease</fullName>
    </submittedName>
</protein>
<gene>
    <name evidence="9" type="ORF">HZI73_25460</name>
</gene>
<proteinExistence type="predicted"/>
<accession>A0A8J8SJD3</accession>
<name>A0A8J8SJD3_9FIRM</name>
<evidence type="ECO:0000256" key="4">
    <source>
        <dbReference type="ARBA" id="ARBA00022519"/>
    </source>
</evidence>
<evidence type="ECO:0000256" key="7">
    <source>
        <dbReference type="ARBA" id="ARBA00023136"/>
    </source>
</evidence>
<feature type="transmembrane region" description="Helical" evidence="8">
    <location>
        <begin position="93"/>
        <end position="116"/>
    </location>
</feature>
<dbReference type="KEGG" id="vpy:HZI73_25460"/>
<feature type="transmembrane region" description="Helical" evidence="8">
    <location>
        <begin position="259"/>
        <end position="277"/>
    </location>
</feature>
<evidence type="ECO:0000256" key="1">
    <source>
        <dbReference type="ARBA" id="ARBA00004651"/>
    </source>
</evidence>
<evidence type="ECO:0000256" key="8">
    <source>
        <dbReference type="SAM" id="Phobius"/>
    </source>
</evidence>
<keyword evidence="10" id="KW-1185">Reference proteome</keyword>
<evidence type="ECO:0000256" key="5">
    <source>
        <dbReference type="ARBA" id="ARBA00022692"/>
    </source>
</evidence>
<sequence length="332" mass="34826">MAIMKNLLFRGKWVAITAATILLALLLAVLSPVFLSVSNIQGVLIQASVTGIMAMGMTFIILTSGIDISVGAILYFTAALFAKLVEISTPIPLAFGAAILCASLLGTLNGFLVVTFSMSPLITTLATYTMYRGMAIHLTSAQNIPVPRAFGFLGNGKIYGIPVPILLFALIFFIGLYLLGKTRFGIYVMALGNSVEAARESNLPVKKITMGAYFLGGITTSISALILLARVGGLQSGMGIGIEFTVIAAVVLGGTKLSGGSGTIIGSAVGAIFLVLIDNGLNLIQASPYIYDIVKGTVLLTAVIVDKVSIERQKKQLHLQKALRIQGVGLEV</sequence>
<dbReference type="InterPro" id="IPR001851">
    <property type="entry name" value="ABC_transp_permease"/>
</dbReference>
<comment type="subcellular location">
    <subcellularLocation>
        <location evidence="1">Cell membrane</location>
        <topology evidence="1">Multi-pass membrane protein</topology>
    </subcellularLocation>
</comment>
<keyword evidence="4" id="KW-0997">Cell inner membrane</keyword>
<dbReference type="AlphaFoldDB" id="A0A8J8SJD3"/>
<dbReference type="PANTHER" id="PTHR32196:SF21">
    <property type="entry name" value="ABC TRANSPORTER PERMEASE PROTEIN YPHD-RELATED"/>
    <property type="match status" value="1"/>
</dbReference>
<dbReference type="Pfam" id="PF02653">
    <property type="entry name" value="BPD_transp_2"/>
    <property type="match status" value="1"/>
</dbReference>
<keyword evidence="5 8" id="KW-0812">Transmembrane</keyword>
<evidence type="ECO:0000256" key="3">
    <source>
        <dbReference type="ARBA" id="ARBA00022475"/>
    </source>
</evidence>
<dbReference type="EMBL" id="CP058649">
    <property type="protein sequence ID" value="QUI25438.1"/>
    <property type="molecule type" value="Genomic_DNA"/>
</dbReference>
<feature type="transmembrane region" description="Helical" evidence="8">
    <location>
        <begin position="57"/>
        <end position="81"/>
    </location>
</feature>
<organism evidence="9 10">
    <name type="scientific">Vallitalea pronyensis</name>
    <dbReference type="NCBI Taxonomy" id="1348613"/>
    <lineage>
        <taxon>Bacteria</taxon>
        <taxon>Bacillati</taxon>
        <taxon>Bacillota</taxon>
        <taxon>Clostridia</taxon>
        <taxon>Lachnospirales</taxon>
        <taxon>Vallitaleaceae</taxon>
        <taxon>Vallitalea</taxon>
    </lineage>
</organism>
<keyword evidence="6 8" id="KW-1133">Transmembrane helix</keyword>
<dbReference type="GO" id="GO:0022857">
    <property type="term" value="F:transmembrane transporter activity"/>
    <property type="evidence" value="ECO:0007669"/>
    <property type="project" value="InterPro"/>
</dbReference>
<evidence type="ECO:0000313" key="10">
    <source>
        <dbReference type="Proteomes" id="UP000683246"/>
    </source>
</evidence>
<dbReference type="PANTHER" id="PTHR32196">
    <property type="entry name" value="ABC TRANSPORTER PERMEASE PROTEIN YPHD-RELATED-RELATED"/>
    <property type="match status" value="1"/>
</dbReference>
<feature type="transmembrane region" description="Helical" evidence="8">
    <location>
        <begin position="158"/>
        <end position="179"/>
    </location>
</feature>
<keyword evidence="7 8" id="KW-0472">Membrane</keyword>